<dbReference type="OrthoDB" id="4484645at2"/>
<evidence type="ECO:0000259" key="3">
    <source>
        <dbReference type="Pfam" id="PF25928"/>
    </source>
</evidence>
<evidence type="ECO:0000256" key="1">
    <source>
        <dbReference type="SAM" id="MobiDB-lite"/>
    </source>
</evidence>
<evidence type="ECO:0000256" key="2">
    <source>
        <dbReference type="SAM" id="Phobius"/>
    </source>
</evidence>
<keyword evidence="2" id="KW-0472">Membrane</keyword>
<sequence length="328" mass="33071">MLRSRADCDSFRGETQPNMHKRNGAEAMDWTSLLAALGGGAFGAAIGALAAFIFCGVALLVGIAIALGGGGTTFVDAVALGPFFGPHVAFAGGVAGAAYAARRNQLADGKDIGFALAEIGKPGPLIVGGVFGAAGYLVVDLLGPTLAGRTDSIALTVVALGVISRMAFGRKGLFGSWPRRPSLRQRFASTAEEAWVPHQRHWSQAATLGVIAGLLASYATLEISASNPDLESVAVPTGFAVSAVSLVFAAIGIGVPVTHHMTLTSAVAASASGNLVIGGLVGAVAGVLGEFFARAVQNPGDTHIDPPANTIWSLTAVVFGVDALVTGL</sequence>
<feature type="transmembrane region" description="Helical" evidence="2">
    <location>
        <begin position="122"/>
        <end position="139"/>
    </location>
</feature>
<feature type="compositionally biased region" description="Basic and acidic residues" evidence="1">
    <location>
        <begin position="1"/>
        <end position="12"/>
    </location>
</feature>
<accession>A0A4R5CJB8</accession>
<dbReference type="EMBL" id="SMKZ01000058">
    <property type="protein sequence ID" value="TDD99925.1"/>
    <property type="molecule type" value="Genomic_DNA"/>
</dbReference>
<keyword evidence="2" id="KW-1133">Transmembrane helix</keyword>
<reference evidence="4 5" key="1">
    <citation type="submission" date="2019-03" db="EMBL/GenBank/DDBJ databases">
        <title>Draft genome sequences of novel Actinobacteria.</title>
        <authorList>
            <person name="Sahin N."/>
            <person name="Ay H."/>
            <person name="Saygin H."/>
        </authorList>
    </citation>
    <scope>NUCLEOTIDE SEQUENCE [LARGE SCALE GENOMIC DNA]</scope>
    <source>
        <strain evidence="4 5">5K138</strain>
    </source>
</reference>
<keyword evidence="2" id="KW-0812">Transmembrane</keyword>
<protein>
    <recommendedName>
        <fullName evidence="3">DUF7973 domain-containing protein</fullName>
    </recommendedName>
</protein>
<name>A0A4R5CJB8_9ACTN</name>
<gene>
    <name evidence="4" type="ORF">E1269_27085</name>
</gene>
<dbReference type="RefSeq" id="WP_131900479.1">
    <property type="nucleotide sequence ID" value="NZ_SMKZ01000058.1"/>
</dbReference>
<feature type="transmembrane region" description="Helical" evidence="2">
    <location>
        <begin position="34"/>
        <end position="67"/>
    </location>
</feature>
<dbReference type="Proteomes" id="UP000294739">
    <property type="component" value="Unassembled WGS sequence"/>
</dbReference>
<dbReference type="InterPro" id="IPR058279">
    <property type="entry name" value="DUF7973"/>
</dbReference>
<proteinExistence type="predicted"/>
<feature type="domain" description="DUF7973" evidence="3">
    <location>
        <begin position="27"/>
        <end position="170"/>
    </location>
</feature>
<keyword evidence="5" id="KW-1185">Reference proteome</keyword>
<feature type="transmembrane region" description="Helical" evidence="2">
    <location>
        <begin position="267"/>
        <end position="288"/>
    </location>
</feature>
<feature type="region of interest" description="Disordered" evidence="1">
    <location>
        <begin position="1"/>
        <end position="20"/>
    </location>
</feature>
<feature type="transmembrane region" description="Helical" evidence="2">
    <location>
        <begin position="79"/>
        <end position="101"/>
    </location>
</feature>
<feature type="domain" description="DUF7973" evidence="3">
    <location>
        <begin position="190"/>
        <end position="318"/>
    </location>
</feature>
<dbReference type="Pfam" id="PF25928">
    <property type="entry name" value="DUF7973"/>
    <property type="match status" value="2"/>
</dbReference>
<dbReference type="InParanoid" id="A0A4R5CJB8"/>
<evidence type="ECO:0000313" key="5">
    <source>
        <dbReference type="Proteomes" id="UP000294739"/>
    </source>
</evidence>
<comment type="caution">
    <text evidence="4">The sequence shown here is derived from an EMBL/GenBank/DDBJ whole genome shotgun (WGS) entry which is preliminary data.</text>
</comment>
<organism evidence="4 5">
    <name type="scientific">Jiangella asiatica</name>
    <dbReference type="NCBI Taxonomy" id="2530372"/>
    <lineage>
        <taxon>Bacteria</taxon>
        <taxon>Bacillati</taxon>
        <taxon>Actinomycetota</taxon>
        <taxon>Actinomycetes</taxon>
        <taxon>Jiangellales</taxon>
        <taxon>Jiangellaceae</taxon>
        <taxon>Jiangella</taxon>
    </lineage>
</organism>
<evidence type="ECO:0000313" key="4">
    <source>
        <dbReference type="EMBL" id="TDD99925.1"/>
    </source>
</evidence>
<feature type="transmembrane region" description="Helical" evidence="2">
    <location>
        <begin position="205"/>
        <end position="221"/>
    </location>
</feature>
<feature type="transmembrane region" description="Helical" evidence="2">
    <location>
        <begin position="233"/>
        <end position="255"/>
    </location>
</feature>
<dbReference type="AlphaFoldDB" id="A0A4R5CJB8"/>